<feature type="region of interest" description="Disordered" evidence="1">
    <location>
        <begin position="104"/>
        <end position="126"/>
    </location>
</feature>
<reference evidence="2" key="2">
    <citation type="submission" date="2020-05" db="UniProtKB">
        <authorList>
            <consortium name="EnsemblMetazoa"/>
        </authorList>
    </citation>
    <scope>IDENTIFICATION</scope>
    <source>
        <strain evidence="2">maculatus3</strain>
    </source>
</reference>
<feature type="region of interest" description="Disordered" evidence="1">
    <location>
        <begin position="40"/>
        <end position="68"/>
    </location>
</feature>
<organism evidence="2 3">
    <name type="scientific">Anopheles maculatus</name>
    <dbReference type="NCBI Taxonomy" id="74869"/>
    <lineage>
        <taxon>Eukaryota</taxon>
        <taxon>Metazoa</taxon>
        <taxon>Ecdysozoa</taxon>
        <taxon>Arthropoda</taxon>
        <taxon>Hexapoda</taxon>
        <taxon>Insecta</taxon>
        <taxon>Pterygota</taxon>
        <taxon>Neoptera</taxon>
        <taxon>Endopterygota</taxon>
        <taxon>Diptera</taxon>
        <taxon>Nematocera</taxon>
        <taxon>Culicoidea</taxon>
        <taxon>Culicidae</taxon>
        <taxon>Anophelinae</taxon>
        <taxon>Anopheles</taxon>
        <taxon>Anopheles maculatus group</taxon>
    </lineage>
</organism>
<feature type="region of interest" description="Disordered" evidence="1">
    <location>
        <begin position="1"/>
        <end position="26"/>
    </location>
</feature>
<feature type="compositionally biased region" description="Polar residues" evidence="1">
    <location>
        <begin position="192"/>
        <end position="202"/>
    </location>
</feature>
<dbReference type="AlphaFoldDB" id="A0A182T6I5"/>
<feature type="compositionally biased region" description="Low complexity" evidence="1">
    <location>
        <begin position="44"/>
        <end position="55"/>
    </location>
</feature>
<dbReference type="Proteomes" id="UP000075901">
    <property type="component" value="Unassembled WGS sequence"/>
</dbReference>
<reference evidence="3" key="1">
    <citation type="submission" date="2013-09" db="EMBL/GenBank/DDBJ databases">
        <title>The Genome Sequence of Anopheles maculatus species B.</title>
        <authorList>
            <consortium name="The Broad Institute Genomics Platform"/>
            <person name="Neafsey D.E."/>
            <person name="Besansky N."/>
            <person name="Howell P."/>
            <person name="Walton C."/>
            <person name="Young S.K."/>
            <person name="Zeng Q."/>
            <person name="Gargeya S."/>
            <person name="Fitzgerald M."/>
            <person name="Haas B."/>
            <person name="Abouelleil A."/>
            <person name="Allen A.W."/>
            <person name="Alvarado L."/>
            <person name="Arachchi H.M."/>
            <person name="Berlin A.M."/>
            <person name="Chapman S.B."/>
            <person name="Gainer-Dewar J."/>
            <person name="Goldberg J."/>
            <person name="Griggs A."/>
            <person name="Gujja S."/>
            <person name="Hansen M."/>
            <person name="Howarth C."/>
            <person name="Imamovic A."/>
            <person name="Ireland A."/>
            <person name="Larimer J."/>
            <person name="McCowan C."/>
            <person name="Murphy C."/>
            <person name="Pearson M."/>
            <person name="Poon T.W."/>
            <person name="Priest M."/>
            <person name="Roberts A."/>
            <person name="Saif S."/>
            <person name="Shea T."/>
            <person name="Sisk P."/>
            <person name="Sykes S."/>
            <person name="Wortman J."/>
            <person name="Nusbaum C."/>
            <person name="Birren B."/>
        </authorList>
    </citation>
    <scope>NUCLEOTIDE SEQUENCE [LARGE SCALE GENOMIC DNA]</scope>
    <source>
        <strain evidence="3">maculatus3</strain>
    </source>
</reference>
<dbReference type="EnsemblMetazoa" id="AMAM020649-RA">
    <property type="protein sequence ID" value="AMAM020649-PA"/>
    <property type="gene ID" value="AMAM020649"/>
</dbReference>
<name>A0A182T6I5_9DIPT</name>
<evidence type="ECO:0000313" key="2">
    <source>
        <dbReference type="EnsemblMetazoa" id="AMAM020649-PA"/>
    </source>
</evidence>
<sequence length="270" mass="27494">MHDEQSSNCNDLELTSTPSLTPDSVSASLHQIDTVHDTLADAYPSSGSGADQQQGPGSGGGAGGNSHATHLVLPREYTNMAAATFGAQHGLGGHQHTTLHSLASKYHGGAGQDGNQPPSYLQTAANGSYGSFQPLLRYDQLDSNLSLPSPGGGSSLDFDLHTSLQPLQGPFAMNLQLAGGPNAHLQQQQQQPPASHQRSTGGVRSPGGNSTSSVSSSTSSAAAAVAAVANLSAHNVPVAGPPPAVLATTIQNVSLKNRELQSQPAETQSN</sequence>
<accession>A0A182T6I5</accession>
<dbReference type="VEuPathDB" id="VectorBase:AMAM020649"/>
<evidence type="ECO:0000256" key="1">
    <source>
        <dbReference type="SAM" id="MobiDB-lite"/>
    </source>
</evidence>
<proteinExistence type="predicted"/>
<feature type="compositionally biased region" description="Polar residues" evidence="1">
    <location>
        <begin position="113"/>
        <end position="126"/>
    </location>
</feature>
<keyword evidence="3" id="KW-1185">Reference proteome</keyword>
<feature type="region of interest" description="Disordered" evidence="1">
    <location>
        <begin position="182"/>
        <end position="216"/>
    </location>
</feature>
<evidence type="ECO:0000313" key="3">
    <source>
        <dbReference type="Proteomes" id="UP000075901"/>
    </source>
</evidence>
<protein>
    <submittedName>
        <fullName evidence="2">Uncharacterized protein</fullName>
    </submittedName>
</protein>